<dbReference type="AlphaFoldDB" id="A0AAW0QSE2"/>
<dbReference type="Proteomes" id="UP001392437">
    <property type="component" value="Unassembled WGS sequence"/>
</dbReference>
<proteinExistence type="predicted"/>
<reference evidence="2 3" key="1">
    <citation type="submission" date="2023-01" db="EMBL/GenBank/DDBJ databases">
        <title>Analysis of 21 Apiospora genomes using comparative genomics revels a genus with tremendous synthesis potential of carbohydrate active enzymes and secondary metabolites.</title>
        <authorList>
            <person name="Sorensen T."/>
        </authorList>
    </citation>
    <scope>NUCLEOTIDE SEQUENCE [LARGE SCALE GENOMIC DNA]</scope>
    <source>
        <strain evidence="2 3">CBS 117206</strain>
    </source>
</reference>
<evidence type="ECO:0000313" key="2">
    <source>
        <dbReference type="EMBL" id="KAK8106709.1"/>
    </source>
</evidence>
<comment type="caution">
    <text evidence="2">The sequence shown here is derived from an EMBL/GenBank/DDBJ whole genome shotgun (WGS) entry which is preliminary data.</text>
</comment>
<feature type="signal peptide" evidence="1">
    <location>
        <begin position="1"/>
        <end position="19"/>
    </location>
</feature>
<protein>
    <submittedName>
        <fullName evidence="2">Uncharacterized protein</fullName>
    </submittedName>
</protein>
<evidence type="ECO:0000256" key="1">
    <source>
        <dbReference type="SAM" id="SignalP"/>
    </source>
</evidence>
<sequence>MQLTTVLFWAFALSGPMLAAATPAADAAPLEASVAGIPALEVRGSSCKTFVLYCGSTLKNGRGWTNGEIIQAVQRDSWNGDKYPEPSQIDKSLFKCAGQGKSLVWVNGQKECGTCVNGGKNSDYCG</sequence>
<name>A0AAW0QSE2_9PEZI</name>
<evidence type="ECO:0000313" key="3">
    <source>
        <dbReference type="Proteomes" id="UP001392437"/>
    </source>
</evidence>
<accession>A0AAW0QSE2</accession>
<feature type="chain" id="PRO_5043474766" evidence="1">
    <location>
        <begin position="20"/>
        <end position="126"/>
    </location>
</feature>
<keyword evidence="1" id="KW-0732">Signal</keyword>
<organism evidence="2 3">
    <name type="scientific">Apiospora kogelbergensis</name>
    <dbReference type="NCBI Taxonomy" id="1337665"/>
    <lineage>
        <taxon>Eukaryota</taxon>
        <taxon>Fungi</taxon>
        <taxon>Dikarya</taxon>
        <taxon>Ascomycota</taxon>
        <taxon>Pezizomycotina</taxon>
        <taxon>Sordariomycetes</taxon>
        <taxon>Xylariomycetidae</taxon>
        <taxon>Amphisphaeriales</taxon>
        <taxon>Apiosporaceae</taxon>
        <taxon>Apiospora</taxon>
    </lineage>
</organism>
<dbReference type="EMBL" id="JAQQWP010000008">
    <property type="protein sequence ID" value="KAK8106709.1"/>
    <property type="molecule type" value="Genomic_DNA"/>
</dbReference>
<gene>
    <name evidence="2" type="ORF">PG999_010068</name>
</gene>
<keyword evidence="3" id="KW-1185">Reference proteome</keyword>